<keyword evidence="6" id="KW-0739">Sodium transport</keyword>
<feature type="transmembrane region" description="Helical" evidence="6">
    <location>
        <begin position="15"/>
        <end position="34"/>
    </location>
</feature>
<feature type="transmembrane region" description="Helical" evidence="6">
    <location>
        <begin position="338"/>
        <end position="360"/>
    </location>
</feature>
<reference evidence="7 8" key="1">
    <citation type="submission" date="2017-12" db="EMBL/GenBank/DDBJ databases">
        <title>Genomic Encyclopedia of Type Strains, Phase III (KMG-III): the genomes of soil and plant-associated and newly described type strains.</title>
        <authorList>
            <person name="Whitman W."/>
        </authorList>
    </citation>
    <scope>NUCLEOTIDE SEQUENCE [LARGE SCALE GENOMIC DNA]</scope>
    <source>
        <strain evidence="7 8">LP43</strain>
    </source>
</reference>
<keyword evidence="6" id="KW-0406">Ion transport</keyword>
<feature type="transmembrane region" description="Helical" evidence="6">
    <location>
        <begin position="406"/>
        <end position="431"/>
    </location>
</feature>
<evidence type="ECO:0000256" key="6">
    <source>
        <dbReference type="HAMAP-Rule" id="MF_01844"/>
    </source>
</evidence>
<dbReference type="Pfam" id="PF06965">
    <property type="entry name" value="Na_H_antiport_1"/>
    <property type="match status" value="1"/>
</dbReference>
<dbReference type="GO" id="GO:0015385">
    <property type="term" value="F:sodium:proton antiporter activity"/>
    <property type="evidence" value="ECO:0007669"/>
    <property type="project" value="TreeGrafter"/>
</dbReference>
<dbReference type="AlphaFoldDB" id="A0A2N3V1V3"/>
<dbReference type="GO" id="GO:0006885">
    <property type="term" value="P:regulation of pH"/>
    <property type="evidence" value="ECO:0007669"/>
    <property type="project" value="InterPro"/>
</dbReference>
<evidence type="ECO:0000256" key="1">
    <source>
        <dbReference type="ARBA" id="ARBA00004429"/>
    </source>
</evidence>
<feature type="transmembrane region" description="Helical" evidence="6">
    <location>
        <begin position="183"/>
        <end position="202"/>
    </location>
</feature>
<keyword evidence="8" id="KW-1185">Reference proteome</keyword>
<sequence length="442" mass="48135">MIKRIVYTFERFEQVLVRGGTLTIVVALLALTWLNSPWGHSWLYLWENPLTITFGKYSFAQPLGFWVQQVLLTLLYLVLGLELKRVLRVGELKEKPDLIFTVAASLGGMVLPVAFYLYLAPAGAASGWPVVATADAATVLALLALASNSLPLSLRVYVSTASIMQGIASLLLSVLLYTSVQNMLVLSIATGLFGLLVVLRALRNRTMWLYLMLSLGMLISLLLAGVQGAVAGVLLALVIPVHSRVREEDFVTSTDTIMGQLHALRMMKRPEPDEEIEEDFQAAVHTLRVNSTRALSPLRRLQQRLLPWAAYLALPLFVLAFVPFAYNSFAWRDLLGPVPLGVCLGLVLGKPLGMLLFGWMASLSGIARIPAAVHWGQLIGASMLTGAGFVFSLFQALQTFADAEQLTLVRISIYATSALAGLLGILVLAVAGKTKDLPHTQV</sequence>
<protein>
    <recommendedName>
        <fullName evidence="6">Na(+)/H(+) antiporter NhaA</fullName>
    </recommendedName>
    <alternativeName>
        <fullName evidence="6">Sodium/proton antiporter NhaA</fullName>
    </alternativeName>
</protein>
<evidence type="ECO:0000313" key="7">
    <source>
        <dbReference type="EMBL" id="PKV75604.1"/>
    </source>
</evidence>
<comment type="similarity">
    <text evidence="6">Belongs to the NhaA Na(+)/H(+) (TC 2.A.33) antiporter family.</text>
</comment>
<comment type="function">
    <text evidence="6">Na(+)/H(+) antiporter that extrudes sodium in exchange for external protons.</text>
</comment>
<feature type="transmembrane region" description="Helical" evidence="6">
    <location>
        <begin position="305"/>
        <end position="326"/>
    </location>
</feature>
<feature type="transmembrane region" description="Helical" evidence="6">
    <location>
        <begin position="372"/>
        <end position="394"/>
    </location>
</feature>
<dbReference type="Proteomes" id="UP000233782">
    <property type="component" value="Unassembled WGS sequence"/>
</dbReference>
<proteinExistence type="inferred from homology"/>
<keyword evidence="6" id="KW-0915">Sodium</keyword>
<comment type="caution">
    <text evidence="7">The sequence shown here is derived from an EMBL/GenBank/DDBJ whole genome shotgun (WGS) entry which is preliminary data.</text>
</comment>
<dbReference type="PANTHER" id="PTHR30341:SF0">
    <property type="entry name" value="NA(+)_H(+) ANTIPORTER NHAA"/>
    <property type="match status" value="1"/>
</dbReference>
<name>A0A2N3V1V3_9BACT</name>
<evidence type="ECO:0000256" key="2">
    <source>
        <dbReference type="ARBA" id="ARBA00022475"/>
    </source>
</evidence>
<keyword evidence="4 6" id="KW-1133">Transmembrane helix</keyword>
<comment type="catalytic activity">
    <reaction evidence="6">
        <text>Na(+)(in) + 2 H(+)(out) = Na(+)(out) + 2 H(+)(in)</text>
        <dbReference type="Rhea" id="RHEA:29251"/>
        <dbReference type="ChEBI" id="CHEBI:15378"/>
        <dbReference type="ChEBI" id="CHEBI:29101"/>
    </reaction>
</comment>
<feature type="transmembrane region" description="Helical" evidence="6">
    <location>
        <begin position="98"/>
        <end position="119"/>
    </location>
</feature>
<feature type="transmembrane region" description="Helical" evidence="6">
    <location>
        <begin position="54"/>
        <end position="78"/>
    </location>
</feature>
<evidence type="ECO:0000313" key="8">
    <source>
        <dbReference type="Proteomes" id="UP000233782"/>
    </source>
</evidence>
<dbReference type="InterPro" id="IPR023171">
    <property type="entry name" value="Na/H_antiporter_dom_sf"/>
</dbReference>
<evidence type="ECO:0000256" key="3">
    <source>
        <dbReference type="ARBA" id="ARBA00022692"/>
    </source>
</evidence>
<dbReference type="HAMAP" id="MF_01844">
    <property type="entry name" value="NhaA"/>
    <property type="match status" value="1"/>
</dbReference>
<feature type="transmembrane region" description="Helical" evidence="6">
    <location>
        <begin position="157"/>
        <end position="177"/>
    </location>
</feature>
<dbReference type="PANTHER" id="PTHR30341">
    <property type="entry name" value="SODIUM ION/PROTON ANTIPORTER NHAA-RELATED"/>
    <property type="match status" value="1"/>
</dbReference>
<keyword evidence="6" id="KW-0050">Antiport</keyword>
<keyword evidence="5 6" id="KW-0472">Membrane</keyword>
<feature type="transmembrane region" description="Helical" evidence="6">
    <location>
        <begin position="209"/>
        <end position="239"/>
    </location>
</feature>
<accession>A0A2N3V1V3</accession>
<keyword evidence="2 6" id="KW-1003">Cell membrane</keyword>
<dbReference type="EMBL" id="PJMU01000001">
    <property type="protein sequence ID" value="PKV75604.1"/>
    <property type="molecule type" value="Genomic_DNA"/>
</dbReference>
<dbReference type="InterPro" id="IPR004670">
    <property type="entry name" value="NhaA"/>
</dbReference>
<gene>
    <name evidence="6" type="primary">nhaA</name>
    <name evidence="7" type="ORF">BD749_0549</name>
</gene>
<organism evidence="7 8">
    <name type="scientific">Pontibacter ramchanderi</name>
    <dbReference type="NCBI Taxonomy" id="1179743"/>
    <lineage>
        <taxon>Bacteria</taxon>
        <taxon>Pseudomonadati</taxon>
        <taxon>Bacteroidota</taxon>
        <taxon>Cytophagia</taxon>
        <taxon>Cytophagales</taxon>
        <taxon>Hymenobacteraceae</taxon>
        <taxon>Pontibacter</taxon>
    </lineage>
</organism>
<dbReference type="GO" id="GO:0005886">
    <property type="term" value="C:plasma membrane"/>
    <property type="evidence" value="ECO:0007669"/>
    <property type="project" value="UniProtKB-SubCell"/>
</dbReference>
<dbReference type="Gene3D" id="1.20.1530.10">
    <property type="entry name" value="Na+/H+ antiporter like domain"/>
    <property type="match status" value="1"/>
</dbReference>
<evidence type="ECO:0000256" key="4">
    <source>
        <dbReference type="ARBA" id="ARBA00022989"/>
    </source>
</evidence>
<dbReference type="OrthoDB" id="9808135at2"/>
<comment type="subcellular location">
    <subcellularLocation>
        <location evidence="1">Cell inner membrane</location>
        <topology evidence="1">Multi-pass membrane protein</topology>
    </subcellularLocation>
    <subcellularLocation>
        <location evidence="6">Cell membrane</location>
        <topology evidence="6">Multi-pass membrane protein</topology>
    </subcellularLocation>
</comment>
<evidence type="ECO:0000256" key="5">
    <source>
        <dbReference type="ARBA" id="ARBA00023136"/>
    </source>
</evidence>
<keyword evidence="3 6" id="KW-0812">Transmembrane</keyword>
<keyword evidence="6" id="KW-0813">Transport</keyword>